<dbReference type="GO" id="GO:0071038">
    <property type="term" value="P:TRAMP-dependent tRNA surveillance pathway"/>
    <property type="evidence" value="ECO:0007669"/>
    <property type="project" value="TreeGrafter"/>
</dbReference>
<dbReference type="GO" id="GO:0034475">
    <property type="term" value="P:U4 snRNA 3'-end processing"/>
    <property type="evidence" value="ECO:0007669"/>
    <property type="project" value="TreeGrafter"/>
</dbReference>
<keyword evidence="4" id="KW-0963">Cytoplasm</keyword>
<dbReference type="EMBL" id="JAQMWT010000553">
    <property type="protein sequence ID" value="KAJ8599560.1"/>
    <property type="molecule type" value="Genomic_DNA"/>
</dbReference>
<dbReference type="InterPro" id="IPR015847">
    <property type="entry name" value="ExoRNase_PH_dom2"/>
</dbReference>
<evidence type="ECO:0000313" key="8">
    <source>
        <dbReference type="Proteomes" id="UP001230188"/>
    </source>
</evidence>
<dbReference type="AlphaFoldDB" id="A0AAD7U832"/>
<dbReference type="Pfam" id="PF01138">
    <property type="entry name" value="RNase_PH"/>
    <property type="match status" value="1"/>
</dbReference>
<proteinExistence type="inferred from homology"/>
<dbReference type="InterPro" id="IPR036345">
    <property type="entry name" value="ExoRNase_PH_dom2_sf"/>
</dbReference>
<dbReference type="InterPro" id="IPR027408">
    <property type="entry name" value="PNPase/RNase_PH_dom_sf"/>
</dbReference>
<evidence type="ECO:0000256" key="1">
    <source>
        <dbReference type="ARBA" id="ARBA00004123"/>
    </source>
</evidence>
<evidence type="ECO:0000256" key="3">
    <source>
        <dbReference type="ARBA" id="ARBA00006678"/>
    </source>
</evidence>
<evidence type="ECO:0008006" key="9">
    <source>
        <dbReference type="Google" id="ProtNLM"/>
    </source>
</evidence>
<dbReference type="Proteomes" id="UP001230188">
    <property type="component" value="Unassembled WGS sequence"/>
</dbReference>
<sequence length="253" mass="26600">MRHVAFNGEYVRAAAASGVRHDGRGVATAGEVEVRLIRGEGVSVAEVALQSGSRVVCSVTCGLVAPDAARPLEGRVSVSVEASVLATDGGSGGPRPHWVVEVEQLVSRLVRDCDVVDRDALCVVAGEWVWSVRCDVHILAKRGNAADAAVLAAVAALRHVRRGRVERLEDGAVRTRGLDEDPEPQGLPLLHVPLNATLAVLDLEAPVLVVDPTEAENAAALAIFCVAMTPHHRICAFQKMGGAPVEADLCLQS</sequence>
<dbReference type="PANTHER" id="PTHR11097">
    <property type="entry name" value="EXOSOME COMPLEX EXONUCLEASE RIBOSOMAL RNA PROCESSING PROTEIN"/>
    <property type="match status" value="1"/>
</dbReference>
<comment type="subcellular location">
    <subcellularLocation>
        <location evidence="2">Cytoplasm</location>
    </subcellularLocation>
    <subcellularLocation>
        <location evidence="1">Nucleus</location>
    </subcellularLocation>
</comment>
<dbReference type="Pfam" id="PF03725">
    <property type="entry name" value="RNase_PH_C"/>
    <property type="match status" value="1"/>
</dbReference>
<dbReference type="GO" id="GO:0071028">
    <property type="term" value="P:nuclear mRNA surveillance"/>
    <property type="evidence" value="ECO:0007669"/>
    <property type="project" value="TreeGrafter"/>
</dbReference>
<dbReference type="Gene3D" id="3.30.230.70">
    <property type="entry name" value="GHMP Kinase, N-terminal domain"/>
    <property type="match status" value="1"/>
</dbReference>
<name>A0AAD7U832_9STRA</name>
<dbReference type="GO" id="GO:0034473">
    <property type="term" value="P:U1 snRNA 3'-end processing"/>
    <property type="evidence" value="ECO:0007669"/>
    <property type="project" value="TreeGrafter"/>
</dbReference>
<evidence type="ECO:0000259" key="6">
    <source>
        <dbReference type="Pfam" id="PF03725"/>
    </source>
</evidence>
<dbReference type="GO" id="GO:0000467">
    <property type="term" value="P:exonucleolytic trimming to generate mature 3'-end of 5.8S rRNA from tricistronic rRNA transcript (SSU-rRNA, 5.8S rRNA, LSU-rRNA)"/>
    <property type="evidence" value="ECO:0007669"/>
    <property type="project" value="TreeGrafter"/>
</dbReference>
<dbReference type="PANTHER" id="PTHR11097:SF14">
    <property type="entry name" value="EXOSOME COMPLEX COMPONENT RRP45"/>
    <property type="match status" value="1"/>
</dbReference>
<comment type="similarity">
    <text evidence="3">Belongs to the RNase PH family.</text>
</comment>
<keyword evidence="8" id="KW-1185">Reference proteome</keyword>
<dbReference type="SUPFAM" id="SSF54211">
    <property type="entry name" value="Ribosomal protein S5 domain 2-like"/>
    <property type="match status" value="1"/>
</dbReference>
<evidence type="ECO:0000256" key="2">
    <source>
        <dbReference type="ARBA" id="ARBA00004496"/>
    </source>
</evidence>
<dbReference type="InterPro" id="IPR050590">
    <property type="entry name" value="Exosome_comp_Rrp42_subfam"/>
</dbReference>
<dbReference type="GO" id="GO:0071035">
    <property type="term" value="P:nuclear polyadenylation-dependent rRNA catabolic process"/>
    <property type="evidence" value="ECO:0007669"/>
    <property type="project" value="TreeGrafter"/>
</dbReference>
<organism evidence="7 8">
    <name type="scientific">Chrysophaeum taylorii</name>
    <dbReference type="NCBI Taxonomy" id="2483200"/>
    <lineage>
        <taxon>Eukaryota</taxon>
        <taxon>Sar</taxon>
        <taxon>Stramenopiles</taxon>
        <taxon>Ochrophyta</taxon>
        <taxon>Pelagophyceae</taxon>
        <taxon>Pelagomonadales</taxon>
        <taxon>Pelagomonadaceae</taxon>
        <taxon>Chrysophaeum</taxon>
    </lineage>
</organism>
<evidence type="ECO:0000313" key="7">
    <source>
        <dbReference type="EMBL" id="KAJ8599560.1"/>
    </source>
</evidence>
<dbReference type="GO" id="GO:0034476">
    <property type="term" value="P:U5 snRNA 3'-end processing"/>
    <property type="evidence" value="ECO:0007669"/>
    <property type="project" value="TreeGrafter"/>
</dbReference>
<feature type="domain" description="Exoribonuclease phosphorolytic" evidence="5">
    <location>
        <begin position="53"/>
        <end position="161"/>
    </location>
</feature>
<evidence type="ECO:0000256" key="4">
    <source>
        <dbReference type="ARBA" id="ARBA00022490"/>
    </source>
</evidence>
<dbReference type="GO" id="GO:0016075">
    <property type="term" value="P:rRNA catabolic process"/>
    <property type="evidence" value="ECO:0007669"/>
    <property type="project" value="TreeGrafter"/>
</dbReference>
<gene>
    <name evidence="7" type="ORF">CTAYLR_007133</name>
</gene>
<reference evidence="7" key="1">
    <citation type="submission" date="2023-01" db="EMBL/GenBank/DDBJ databases">
        <title>Metagenome sequencing of chrysophaentin producing Chrysophaeum taylorii.</title>
        <authorList>
            <person name="Davison J."/>
            <person name="Bewley C."/>
        </authorList>
    </citation>
    <scope>NUCLEOTIDE SEQUENCE</scope>
    <source>
        <strain evidence="7">NIES-1699</strain>
    </source>
</reference>
<dbReference type="SUPFAM" id="SSF55666">
    <property type="entry name" value="Ribonuclease PH domain 2-like"/>
    <property type="match status" value="1"/>
</dbReference>
<dbReference type="InterPro" id="IPR001247">
    <property type="entry name" value="ExoRNase_PH_dom1"/>
</dbReference>
<dbReference type="GO" id="GO:0000177">
    <property type="term" value="C:cytoplasmic exosome (RNase complex)"/>
    <property type="evidence" value="ECO:0007669"/>
    <property type="project" value="TreeGrafter"/>
</dbReference>
<evidence type="ECO:0000259" key="5">
    <source>
        <dbReference type="Pfam" id="PF01138"/>
    </source>
</evidence>
<accession>A0AAD7U832</accession>
<protein>
    <recommendedName>
        <fullName evidence="9">Ribosomal RNA-processing protein 43</fullName>
    </recommendedName>
</protein>
<comment type="caution">
    <text evidence="7">The sequence shown here is derived from an EMBL/GenBank/DDBJ whole genome shotgun (WGS) entry which is preliminary data.</text>
</comment>
<dbReference type="GO" id="GO:0000176">
    <property type="term" value="C:nuclear exosome (RNase complex)"/>
    <property type="evidence" value="ECO:0007669"/>
    <property type="project" value="TreeGrafter"/>
</dbReference>
<feature type="domain" description="Exoribonuclease phosphorolytic" evidence="6">
    <location>
        <begin position="193"/>
        <end position="248"/>
    </location>
</feature>
<dbReference type="GO" id="GO:0035925">
    <property type="term" value="F:mRNA 3'-UTR AU-rich region binding"/>
    <property type="evidence" value="ECO:0007669"/>
    <property type="project" value="TreeGrafter"/>
</dbReference>
<dbReference type="InterPro" id="IPR020568">
    <property type="entry name" value="Ribosomal_Su5_D2-typ_SF"/>
</dbReference>